<protein>
    <recommendedName>
        <fullName evidence="4">Nitrogen regulatory protein P-II</fullName>
    </recommendedName>
</protein>
<sequence length="224" mass="24061">MLQAPCCSCLYLGRAASQSLPRPQRYSQQLVKPCQAPHQESHSLCGALPAAAPGYAAGRHCTRLAAGDNGAIAAPENPYGELEHLEVDLSAFPNCKFFRVEAVVRPWRLSNVVHELSRSGVLGMTAYPVRGVGIQAGKRERYAGVEHGTSDLVEKSKLEIVCDRDQVNSVARVISVTAHTGEIGDGKIFILPVADVVRVRTGETGLDAERMTGGAFDRKVAPED</sequence>
<dbReference type="InterPro" id="IPR011322">
    <property type="entry name" value="N-reg_PII-like_a/b"/>
</dbReference>
<dbReference type="EMBL" id="JALJOS010000013">
    <property type="protein sequence ID" value="KAK9831563.1"/>
    <property type="molecule type" value="Genomic_DNA"/>
</dbReference>
<keyword evidence="3" id="KW-1185">Reference proteome</keyword>
<organism evidence="2 3">
    <name type="scientific">Apatococcus lobatus</name>
    <dbReference type="NCBI Taxonomy" id="904363"/>
    <lineage>
        <taxon>Eukaryota</taxon>
        <taxon>Viridiplantae</taxon>
        <taxon>Chlorophyta</taxon>
        <taxon>core chlorophytes</taxon>
        <taxon>Trebouxiophyceae</taxon>
        <taxon>Chlorellales</taxon>
        <taxon>Chlorellaceae</taxon>
        <taxon>Apatococcus</taxon>
    </lineage>
</organism>
<gene>
    <name evidence="2" type="ORF">WJX74_000233</name>
</gene>
<dbReference type="SMART" id="SM00938">
    <property type="entry name" value="P-II"/>
    <property type="match status" value="1"/>
</dbReference>
<dbReference type="InterPro" id="IPR017918">
    <property type="entry name" value="N-reg_PII_CS"/>
</dbReference>
<dbReference type="SUPFAM" id="SSF54913">
    <property type="entry name" value="GlnB-like"/>
    <property type="match status" value="1"/>
</dbReference>
<dbReference type="Proteomes" id="UP001438707">
    <property type="component" value="Unassembled WGS sequence"/>
</dbReference>
<dbReference type="PANTHER" id="PTHR30115:SF11">
    <property type="entry name" value="NITROGEN REGULATORY PROTEIN P-II HOMOLOG"/>
    <property type="match status" value="1"/>
</dbReference>
<comment type="similarity">
    <text evidence="1">Belongs to the P(II) protein family.</text>
</comment>
<dbReference type="InterPro" id="IPR015867">
    <property type="entry name" value="N-reg_PII/ATP_PRibTrfase_C"/>
</dbReference>
<dbReference type="Pfam" id="PF00543">
    <property type="entry name" value="P-II"/>
    <property type="match status" value="1"/>
</dbReference>
<dbReference type="AlphaFoldDB" id="A0AAW1RD59"/>
<dbReference type="PRINTS" id="PR00340">
    <property type="entry name" value="PIIGLNB"/>
</dbReference>
<evidence type="ECO:0008006" key="4">
    <source>
        <dbReference type="Google" id="ProtNLM"/>
    </source>
</evidence>
<dbReference type="PROSITE" id="PS00638">
    <property type="entry name" value="PII_GLNB_CTER"/>
    <property type="match status" value="1"/>
</dbReference>
<evidence type="ECO:0000313" key="3">
    <source>
        <dbReference type="Proteomes" id="UP001438707"/>
    </source>
</evidence>
<dbReference type="PANTHER" id="PTHR30115">
    <property type="entry name" value="NITROGEN REGULATORY PROTEIN P-II"/>
    <property type="match status" value="1"/>
</dbReference>
<dbReference type="Gene3D" id="3.30.70.120">
    <property type="match status" value="1"/>
</dbReference>
<evidence type="ECO:0000256" key="1">
    <source>
        <dbReference type="RuleBase" id="RU003936"/>
    </source>
</evidence>
<dbReference type="GO" id="GO:0005524">
    <property type="term" value="F:ATP binding"/>
    <property type="evidence" value="ECO:0007669"/>
    <property type="project" value="TreeGrafter"/>
</dbReference>
<dbReference type="InterPro" id="IPR002187">
    <property type="entry name" value="N-reg_PII"/>
</dbReference>
<dbReference type="GO" id="GO:0006808">
    <property type="term" value="P:regulation of nitrogen utilization"/>
    <property type="evidence" value="ECO:0007669"/>
    <property type="project" value="InterPro"/>
</dbReference>
<proteinExistence type="inferred from homology"/>
<accession>A0AAW1RD59</accession>
<evidence type="ECO:0000313" key="2">
    <source>
        <dbReference type="EMBL" id="KAK9831563.1"/>
    </source>
</evidence>
<name>A0AAW1RD59_9CHLO</name>
<reference evidence="2 3" key="1">
    <citation type="journal article" date="2024" name="Nat. Commun.">
        <title>Phylogenomics reveals the evolutionary origins of lichenization in chlorophyte algae.</title>
        <authorList>
            <person name="Puginier C."/>
            <person name="Libourel C."/>
            <person name="Otte J."/>
            <person name="Skaloud P."/>
            <person name="Haon M."/>
            <person name="Grisel S."/>
            <person name="Petersen M."/>
            <person name="Berrin J.G."/>
            <person name="Delaux P.M."/>
            <person name="Dal Grande F."/>
            <person name="Keller J."/>
        </authorList>
    </citation>
    <scope>NUCLEOTIDE SEQUENCE [LARGE SCALE GENOMIC DNA]</scope>
    <source>
        <strain evidence="2 3">SAG 2145</strain>
    </source>
</reference>
<comment type="caution">
    <text evidence="2">The sequence shown here is derived from an EMBL/GenBank/DDBJ whole genome shotgun (WGS) entry which is preliminary data.</text>
</comment>
<dbReference type="GO" id="GO:0030234">
    <property type="term" value="F:enzyme regulator activity"/>
    <property type="evidence" value="ECO:0007669"/>
    <property type="project" value="InterPro"/>
</dbReference>
<dbReference type="GO" id="GO:0005829">
    <property type="term" value="C:cytosol"/>
    <property type="evidence" value="ECO:0007669"/>
    <property type="project" value="TreeGrafter"/>
</dbReference>
<dbReference type="PROSITE" id="PS51343">
    <property type="entry name" value="PII_GLNB_DOM"/>
    <property type="match status" value="1"/>
</dbReference>